<dbReference type="PANTHER" id="PTHR10720:SF0">
    <property type="entry name" value="HEME OXYGENASE"/>
    <property type="match status" value="1"/>
</dbReference>
<protein>
    <submittedName>
        <fullName evidence="4">Heme oxygenase (Biliverdin-producing)</fullName>
    </submittedName>
</protein>
<evidence type="ECO:0000313" key="5">
    <source>
        <dbReference type="Proteomes" id="UP000637383"/>
    </source>
</evidence>
<evidence type="ECO:0000256" key="2">
    <source>
        <dbReference type="ARBA" id="ARBA00022723"/>
    </source>
</evidence>
<dbReference type="RefSeq" id="WP_190958798.1">
    <property type="nucleotide sequence ID" value="NZ_JACJTU010000045.1"/>
</dbReference>
<dbReference type="PIRSF" id="PIRSF000343">
    <property type="entry name" value="Haem_Oase"/>
    <property type="match status" value="1"/>
</dbReference>
<proteinExistence type="predicted"/>
<organism evidence="4 5">
    <name type="scientific">Nostoc paludosum FACHB-159</name>
    <dbReference type="NCBI Taxonomy" id="2692908"/>
    <lineage>
        <taxon>Bacteria</taxon>
        <taxon>Bacillati</taxon>
        <taxon>Cyanobacteriota</taxon>
        <taxon>Cyanophyceae</taxon>
        <taxon>Nostocales</taxon>
        <taxon>Nostocaceae</taxon>
        <taxon>Nostoc</taxon>
    </lineage>
</organism>
<evidence type="ECO:0000256" key="1">
    <source>
        <dbReference type="ARBA" id="ARBA00022617"/>
    </source>
</evidence>
<reference evidence="4 5" key="1">
    <citation type="journal article" date="2020" name="ISME J.">
        <title>Comparative genomics reveals insights into cyanobacterial evolution and habitat adaptation.</title>
        <authorList>
            <person name="Chen M.Y."/>
            <person name="Teng W.K."/>
            <person name="Zhao L."/>
            <person name="Hu C.X."/>
            <person name="Zhou Y.K."/>
            <person name="Han B.P."/>
            <person name="Song L.R."/>
            <person name="Shu W.S."/>
        </authorList>
    </citation>
    <scope>NUCLEOTIDE SEQUENCE [LARGE SCALE GENOMIC DNA]</scope>
    <source>
        <strain evidence="4 5">FACHB-159</strain>
    </source>
</reference>
<dbReference type="SUPFAM" id="SSF48613">
    <property type="entry name" value="Heme oxygenase-like"/>
    <property type="match status" value="1"/>
</dbReference>
<dbReference type="InterPro" id="IPR016084">
    <property type="entry name" value="Haem_Oase-like_multi-hlx"/>
</dbReference>
<dbReference type="EMBL" id="JACJTU010000045">
    <property type="protein sequence ID" value="MBD2738238.1"/>
    <property type="molecule type" value="Genomic_DNA"/>
</dbReference>
<dbReference type="Gene3D" id="1.20.910.10">
    <property type="entry name" value="Heme oxygenase-like"/>
    <property type="match status" value="1"/>
</dbReference>
<keyword evidence="2" id="KW-0479">Metal-binding</keyword>
<keyword evidence="3" id="KW-0408">Iron</keyword>
<dbReference type="InterPro" id="IPR016053">
    <property type="entry name" value="Haem_Oase-like"/>
</dbReference>
<dbReference type="Proteomes" id="UP000637383">
    <property type="component" value="Unassembled WGS sequence"/>
</dbReference>
<name>A0ABR8KFA7_9NOSO</name>
<accession>A0ABR8KFA7</accession>
<evidence type="ECO:0000256" key="3">
    <source>
        <dbReference type="ARBA" id="ARBA00023004"/>
    </source>
</evidence>
<dbReference type="CDD" id="cd19165">
    <property type="entry name" value="HemeO"/>
    <property type="match status" value="1"/>
</dbReference>
<dbReference type="PRINTS" id="PR00088">
    <property type="entry name" value="HAEMOXYGNASE"/>
</dbReference>
<gene>
    <name evidence="4" type="ORF">H6H03_30905</name>
</gene>
<dbReference type="Pfam" id="PF01126">
    <property type="entry name" value="Heme_oxygenase"/>
    <property type="match status" value="1"/>
</dbReference>
<comment type="caution">
    <text evidence="4">The sequence shown here is derived from an EMBL/GenBank/DDBJ whole genome shotgun (WGS) entry which is preliminary data.</text>
</comment>
<keyword evidence="5" id="KW-1185">Reference proteome</keyword>
<keyword evidence="1" id="KW-0349">Heme</keyword>
<evidence type="ECO:0000313" key="4">
    <source>
        <dbReference type="EMBL" id="MBD2738238.1"/>
    </source>
</evidence>
<dbReference type="InterPro" id="IPR002051">
    <property type="entry name" value="Haem_Oase"/>
</dbReference>
<sequence length="237" mass="26516">MSSNLAIKLRSGTQQAHTSAENVGFMKCFLKGVVDRDCFAKFLSNLYYIYSELEAAIESHADYPVISAVYFPELNRQAALEKDMMFYYGDNWREQVTPSSAAQTYIDRIREISANEPALLLGHAYTRYMGDLSGGQMLQKIAQSALKLSGYEGTSFYNFERIPDKKAFKDKYRQALNELPIDDATAERIVAEANNAFGLNLKMAQELEGSLIKALGQVVFNNLTRSQNPGSTEITAI</sequence>
<dbReference type="PANTHER" id="PTHR10720">
    <property type="entry name" value="HEME OXYGENASE"/>
    <property type="match status" value="1"/>
</dbReference>